<dbReference type="GO" id="GO:0006351">
    <property type="term" value="P:DNA-templated transcription"/>
    <property type="evidence" value="ECO:0007669"/>
    <property type="project" value="InterPro"/>
</dbReference>
<keyword evidence="9" id="KW-1185">Reference proteome</keyword>
<dbReference type="PANTHER" id="PTHR31602:SF42">
    <property type="entry name" value="GROWTH-REGULATING FACTOR 2"/>
    <property type="match status" value="1"/>
</dbReference>
<dbReference type="PROSITE" id="PS51666">
    <property type="entry name" value="QLQ"/>
    <property type="match status" value="1"/>
</dbReference>
<evidence type="ECO:0000259" key="7">
    <source>
        <dbReference type="PROSITE" id="PS51667"/>
    </source>
</evidence>
<dbReference type="InterPro" id="IPR014978">
    <property type="entry name" value="Gln-Leu-Gln_QLQ"/>
</dbReference>
<dbReference type="AlphaFoldDB" id="A0A7J9MHB9"/>
<evidence type="ECO:0008006" key="10">
    <source>
        <dbReference type="Google" id="ProtNLM"/>
    </source>
</evidence>
<evidence type="ECO:0000256" key="2">
    <source>
        <dbReference type="ARBA" id="ARBA00008122"/>
    </source>
</evidence>
<name>A0A7J9MHB9_GOSSC</name>
<evidence type="ECO:0000256" key="3">
    <source>
        <dbReference type="ARBA" id="ARBA00023242"/>
    </source>
</evidence>
<dbReference type="SMART" id="SM00951">
    <property type="entry name" value="QLQ"/>
    <property type="match status" value="1"/>
</dbReference>
<sequence>MDFGVPVLDGILGPENGAPSQPQPKLERSEDHCKCSKLQRSGDLLTPKTMPLHQPSPLLRSNSFVLADTGPHEHMLCFSSLNSEVPFINIKDGDFLEISTQNSGFSYCQPTPSSYTRNVGYGSGSLNASMRGGFNGVRGPFTPSQWIELEHQALIYKYITSNVAVPSNLLNPLKKSLYPYGFTSSPAGSLPPNSLGWGSFHLGYSGSTDPEPERCRRTDGKKWRCSQDAVANQKYCERHINRGRHRSRKPVEGQTGHAASGTTNPKVVPMSSSMSTSVITGSGASSSLAIAQQHQFKNLQSGATHHSADALVNRIQDPWASSVMSSTTNLKSNNSTFMITKQGVPFVEFSPSDFGHVAYDSLVNLLHRSSIVESKEYGPYLDFTTDQETLDQNLLHQFFDDWPKDESIHSVITWPGELRSDWTQLSMSIPMTSSEFSSSSSSPAQEKLALSPLSLSREFDPIQMGSVVKNDITHMHDLRCQQVCCRRQLSDHFLISVLGTILYKRIRSPVTERAFAIMCSARLFFDGSHKIYRNGTVDDEDVEIMVALYCGTRSNQNAPIQLFAELAGVEPTKDLIPLCEEHGAQEPCMVVLISDLSNHEVDSDSDLKVDEVLDDIDDEGVNENGNVNASSVGNQICRIVIHNNLEAHMSRIDPDAAYAVEFSKYPEILPAHWLAVDSDLDLFVGQRFESKEECVFAIKRYILQVGYLDAKNGVAPSQPDRGGTRVCQICQECNGCKSADGEMIATINVLFTRMWGCAKHRPKIYVSNAIDEFEPEVVKYGSRYRPGEVEYGCGYGLGRVEYGGGYGPERVEY</sequence>
<reference evidence="8 9" key="1">
    <citation type="journal article" date="2019" name="Genome Biol. Evol.">
        <title>Insights into the evolution of the New World diploid cottons (Gossypium, subgenus Houzingenia) based on genome sequencing.</title>
        <authorList>
            <person name="Grover C.E."/>
            <person name="Arick M.A. 2nd"/>
            <person name="Thrash A."/>
            <person name="Conover J.L."/>
            <person name="Sanders W.S."/>
            <person name="Peterson D.G."/>
            <person name="Frelichowski J.E."/>
            <person name="Scheffler J.A."/>
            <person name="Scheffler B.E."/>
            <person name="Wendel J.F."/>
        </authorList>
    </citation>
    <scope>NUCLEOTIDE SEQUENCE [LARGE SCALE GENOMIC DNA]</scope>
    <source>
        <strain evidence="8">1</strain>
        <tissue evidence="8">Leaf</tissue>
    </source>
</reference>
<dbReference type="Proteomes" id="UP000593576">
    <property type="component" value="Unassembled WGS sequence"/>
</dbReference>
<evidence type="ECO:0000313" key="8">
    <source>
        <dbReference type="EMBL" id="MBA0870166.1"/>
    </source>
</evidence>
<evidence type="ECO:0000256" key="1">
    <source>
        <dbReference type="ARBA" id="ARBA00004123"/>
    </source>
</evidence>
<dbReference type="Pfam" id="PF08880">
    <property type="entry name" value="QLQ"/>
    <property type="match status" value="1"/>
</dbReference>
<gene>
    <name evidence="8" type="ORF">Goshw_008722</name>
</gene>
<organism evidence="8 9">
    <name type="scientific">Gossypium schwendimanii</name>
    <name type="common">Cotton</name>
    <dbReference type="NCBI Taxonomy" id="34291"/>
    <lineage>
        <taxon>Eukaryota</taxon>
        <taxon>Viridiplantae</taxon>
        <taxon>Streptophyta</taxon>
        <taxon>Embryophyta</taxon>
        <taxon>Tracheophyta</taxon>
        <taxon>Spermatophyta</taxon>
        <taxon>Magnoliopsida</taxon>
        <taxon>eudicotyledons</taxon>
        <taxon>Gunneridae</taxon>
        <taxon>Pentapetalae</taxon>
        <taxon>rosids</taxon>
        <taxon>malvids</taxon>
        <taxon>Malvales</taxon>
        <taxon>Malvaceae</taxon>
        <taxon>Malvoideae</taxon>
        <taxon>Gossypium</taxon>
    </lineage>
</organism>
<feature type="region of interest" description="Disordered" evidence="5">
    <location>
        <begin position="236"/>
        <end position="275"/>
    </location>
</feature>
<proteinExistence type="inferred from homology"/>
<dbReference type="GO" id="GO:0005634">
    <property type="term" value="C:nucleus"/>
    <property type="evidence" value="ECO:0007669"/>
    <property type="project" value="UniProtKB-SubCell"/>
</dbReference>
<dbReference type="InterPro" id="IPR031137">
    <property type="entry name" value="GRF"/>
</dbReference>
<dbReference type="Pfam" id="PF08879">
    <property type="entry name" value="WRC"/>
    <property type="match status" value="1"/>
</dbReference>
<keyword evidence="3 4" id="KW-0539">Nucleus</keyword>
<dbReference type="OrthoDB" id="1927209at2759"/>
<evidence type="ECO:0000256" key="4">
    <source>
        <dbReference type="PROSITE-ProRule" id="PRU01002"/>
    </source>
</evidence>
<feature type="domain" description="WRC" evidence="7">
    <location>
        <begin position="209"/>
        <end position="253"/>
    </location>
</feature>
<feature type="domain" description="QLQ" evidence="6">
    <location>
        <begin position="140"/>
        <end position="175"/>
    </location>
</feature>
<comment type="similarity">
    <text evidence="2">Belongs to the GRF family.</text>
</comment>
<dbReference type="InterPro" id="IPR014977">
    <property type="entry name" value="WRC_dom"/>
</dbReference>
<dbReference type="PANTHER" id="PTHR31602">
    <property type="entry name" value="GROWTH-REGULATING FACTOR 5"/>
    <property type="match status" value="1"/>
</dbReference>
<feature type="short sequence motif" description="Bipartite nuclear localization signal" evidence="4">
    <location>
        <begin position="214"/>
        <end position="224"/>
    </location>
</feature>
<feature type="region of interest" description="Disordered" evidence="5">
    <location>
        <begin position="9"/>
        <end position="31"/>
    </location>
</feature>
<comment type="subcellular location">
    <subcellularLocation>
        <location evidence="1 4">Nucleus</location>
    </subcellularLocation>
</comment>
<feature type="short sequence motif" description="Bipartite nuclear localization signal" evidence="4">
    <location>
        <begin position="242"/>
        <end position="249"/>
    </location>
</feature>
<dbReference type="GO" id="GO:0099402">
    <property type="term" value="P:plant organ development"/>
    <property type="evidence" value="ECO:0007669"/>
    <property type="project" value="UniProtKB-ARBA"/>
</dbReference>
<evidence type="ECO:0000313" key="9">
    <source>
        <dbReference type="Proteomes" id="UP000593576"/>
    </source>
</evidence>
<evidence type="ECO:0000256" key="5">
    <source>
        <dbReference type="SAM" id="MobiDB-lite"/>
    </source>
</evidence>
<accession>A0A7J9MHB9</accession>
<dbReference type="GO" id="GO:0006355">
    <property type="term" value="P:regulation of DNA-templated transcription"/>
    <property type="evidence" value="ECO:0007669"/>
    <property type="project" value="InterPro"/>
</dbReference>
<evidence type="ECO:0000259" key="6">
    <source>
        <dbReference type="PROSITE" id="PS51666"/>
    </source>
</evidence>
<dbReference type="GO" id="GO:0005524">
    <property type="term" value="F:ATP binding"/>
    <property type="evidence" value="ECO:0007669"/>
    <property type="project" value="InterPro"/>
</dbReference>
<dbReference type="EMBL" id="JABFAF010000011">
    <property type="protein sequence ID" value="MBA0870166.1"/>
    <property type="molecule type" value="Genomic_DNA"/>
</dbReference>
<protein>
    <recommendedName>
        <fullName evidence="10">Growth-regulating factor</fullName>
    </recommendedName>
</protein>
<dbReference type="PROSITE" id="PS51667">
    <property type="entry name" value="WRC"/>
    <property type="match status" value="1"/>
</dbReference>
<comment type="caution">
    <text evidence="8">The sequence shown here is derived from an EMBL/GenBank/DDBJ whole genome shotgun (WGS) entry which is preliminary data.</text>
</comment>